<proteinExistence type="predicted"/>
<dbReference type="RefSeq" id="WP_341417631.1">
    <property type="nucleotide sequence ID" value="NZ_JBBPCC010000015.1"/>
</dbReference>
<dbReference type="InterPro" id="IPR050490">
    <property type="entry name" value="Bact_solute-bd_prot1"/>
</dbReference>
<accession>A0ABU9DNM9</accession>
<evidence type="ECO:0000256" key="1">
    <source>
        <dbReference type="SAM" id="SignalP"/>
    </source>
</evidence>
<keyword evidence="1" id="KW-0732">Signal</keyword>
<organism evidence="2 3">
    <name type="scientific">Paenibacillus filicis</name>
    <dbReference type="NCBI Taxonomy" id="669464"/>
    <lineage>
        <taxon>Bacteria</taxon>
        <taxon>Bacillati</taxon>
        <taxon>Bacillota</taxon>
        <taxon>Bacilli</taxon>
        <taxon>Bacillales</taxon>
        <taxon>Paenibacillaceae</taxon>
        <taxon>Paenibacillus</taxon>
    </lineage>
</organism>
<evidence type="ECO:0000313" key="3">
    <source>
        <dbReference type="Proteomes" id="UP001469365"/>
    </source>
</evidence>
<dbReference type="SUPFAM" id="SSF53850">
    <property type="entry name" value="Periplasmic binding protein-like II"/>
    <property type="match status" value="1"/>
</dbReference>
<dbReference type="Gene3D" id="3.40.190.10">
    <property type="entry name" value="Periplasmic binding protein-like II"/>
    <property type="match status" value="2"/>
</dbReference>
<reference evidence="2 3" key="1">
    <citation type="submission" date="2024-04" db="EMBL/GenBank/DDBJ databases">
        <title>draft genome sequnece of Paenibacillus filicis.</title>
        <authorList>
            <person name="Kim D.-U."/>
        </authorList>
    </citation>
    <scope>NUCLEOTIDE SEQUENCE [LARGE SCALE GENOMIC DNA]</scope>
    <source>
        <strain evidence="2 3">KACC14197</strain>
    </source>
</reference>
<feature type="signal peptide" evidence="1">
    <location>
        <begin position="1"/>
        <end position="21"/>
    </location>
</feature>
<evidence type="ECO:0000313" key="2">
    <source>
        <dbReference type="EMBL" id="MEK8130489.1"/>
    </source>
</evidence>
<keyword evidence="3" id="KW-1185">Reference proteome</keyword>
<protein>
    <submittedName>
        <fullName evidence="2">Extracellular solute-binding protein</fullName>
    </submittedName>
</protein>
<name>A0ABU9DNM9_9BACL</name>
<dbReference type="InterPro" id="IPR006059">
    <property type="entry name" value="SBP"/>
</dbReference>
<dbReference type="Pfam" id="PF01547">
    <property type="entry name" value="SBP_bac_1"/>
    <property type="match status" value="1"/>
</dbReference>
<comment type="caution">
    <text evidence="2">The sequence shown here is derived from an EMBL/GenBank/DDBJ whole genome shotgun (WGS) entry which is preliminary data.</text>
</comment>
<dbReference type="Proteomes" id="UP001469365">
    <property type="component" value="Unassembled WGS sequence"/>
</dbReference>
<gene>
    <name evidence="2" type="ORF">WMW72_21510</name>
</gene>
<sequence length="525" mass="59123">MKKKHVKAAMAVTVSSMLLLAGCSNSKEESSTASPSAGATAAAGSNPALPKVITASIYDRGTVPAEEGTYESNRWTKWINEQSGIQVKWTPIPRSQEVDKFNVLVASGQAPELITSYDRNMLSRFVSQGVAQPLDEYIEKYSTSYKEYLKKHPELKPFVTFDGKTYAIASMRNTQAATMIWIRQDWLDKLGLKVPTTVDELVEVAKAFRDGDPDGNGKKDTTAIAMSNAYSAVLDDLFMARGGEWFIENGQATLSFFTDRYKEALSLRKTLYSEGLVDKEYVTDKNWARQKQLWITGKAGILFDQFNNGPTADFFKSQPDAKLTPLAPISTKFGKNGYQKEVPNYLLTIFNKDMKNPQAAMEFVDWMLDKGWYNLSYGQEGTHFELKNNVPVTLDADKLKKEVGYASEYRIVHQEVMSPEFLLARASSDANDQKVQKSIGEAIQVARSTDFRKDFPYTPAVDEFTDISGQFQKKWDEIVTMVTMTPDLTPEKGISQIRSEWEKLNGKSIEAKVQEWYEKNKADFK</sequence>
<dbReference type="PANTHER" id="PTHR43649:SF12">
    <property type="entry name" value="DIACETYLCHITOBIOSE BINDING PROTEIN DASA"/>
    <property type="match status" value="1"/>
</dbReference>
<dbReference type="PROSITE" id="PS51257">
    <property type="entry name" value="PROKAR_LIPOPROTEIN"/>
    <property type="match status" value="1"/>
</dbReference>
<feature type="chain" id="PRO_5046041915" evidence="1">
    <location>
        <begin position="22"/>
        <end position="525"/>
    </location>
</feature>
<dbReference type="EMBL" id="JBBPCC010000015">
    <property type="protein sequence ID" value="MEK8130489.1"/>
    <property type="molecule type" value="Genomic_DNA"/>
</dbReference>
<dbReference type="PANTHER" id="PTHR43649">
    <property type="entry name" value="ARABINOSE-BINDING PROTEIN-RELATED"/>
    <property type="match status" value="1"/>
</dbReference>